<sequence length="150" mass="16266">MTCGAVVRTGNMVQSLFPRPALVRAGRMLLLQATPDCNAGIKPPLSGRRAMQGLEARCKADRQLASVCGVPGVWSPTLASTISSRPQLCFNNELWKPYQDAFASWPDSIPFCIFPRFTEHVAAGKEEACAGSMRSLQAAQSEVRRCPAQV</sequence>
<name>A0A9W8USK8_AKAMU</name>
<reference evidence="1" key="1">
    <citation type="journal article" date="2023" name="Access Microbiol">
        <title>De-novo genome assembly for Akanthomyces muscarius, a biocontrol agent of insect agricultural pests.</title>
        <authorList>
            <person name="Erdos Z."/>
            <person name="Studholme D.J."/>
            <person name="Raymond B."/>
            <person name="Sharma M."/>
        </authorList>
    </citation>
    <scope>NUCLEOTIDE SEQUENCE</scope>
    <source>
        <strain evidence="1">Ve6</strain>
    </source>
</reference>
<organism evidence="1 2">
    <name type="scientific">Akanthomyces muscarius</name>
    <name type="common">Entomopathogenic fungus</name>
    <name type="synonym">Lecanicillium muscarium</name>
    <dbReference type="NCBI Taxonomy" id="2231603"/>
    <lineage>
        <taxon>Eukaryota</taxon>
        <taxon>Fungi</taxon>
        <taxon>Dikarya</taxon>
        <taxon>Ascomycota</taxon>
        <taxon>Pezizomycotina</taxon>
        <taxon>Sordariomycetes</taxon>
        <taxon>Hypocreomycetidae</taxon>
        <taxon>Hypocreales</taxon>
        <taxon>Cordycipitaceae</taxon>
        <taxon>Akanthomyces</taxon>
    </lineage>
</organism>
<comment type="caution">
    <text evidence="1">The sequence shown here is derived from an EMBL/GenBank/DDBJ whole genome shotgun (WGS) entry which is preliminary data.</text>
</comment>
<evidence type="ECO:0000313" key="2">
    <source>
        <dbReference type="Proteomes" id="UP001144673"/>
    </source>
</evidence>
<dbReference type="KEGG" id="amus:LMH87_005868"/>
<dbReference type="AlphaFoldDB" id="A0A9W8USK8"/>
<keyword evidence="2" id="KW-1185">Reference proteome</keyword>
<proteinExistence type="predicted"/>
<dbReference type="GeneID" id="80893027"/>
<dbReference type="EMBL" id="JAJHUN010000001">
    <property type="protein sequence ID" value="KAJ4164184.1"/>
    <property type="molecule type" value="Genomic_DNA"/>
</dbReference>
<dbReference type="RefSeq" id="XP_056059099.1">
    <property type="nucleotide sequence ID" value="XM_056203664.1"/>
</dbReference>
<protein>
    <submittedName>
        <fullName evidence="1">Uncharacterized protein</fullName>
    </submittedName>
</protein>
<dbReference type="Proteomes" id="UP001144673">
    <property type="component" value="Chromosome 1"/>
</dbReference>
<evidence type="ECO:0000313" key="1">
    <source>
        <dbReference type="EMBL" id="KAJ4164184.1"/>
    </source>
</evidence>
<accession>A0A9W8USK8</accession>
<gene>
    <name evidence="1" type="ORF">LMH87_005868</name>
</gene>